<accession>A0A3E0H881</accession>
<sequence>MSELITHWISTVPPWAVYVSVALIIMIESLGIPMPGEFALVGAALLTLRPGVSWELVAACAAAGAIVGDSIGYTIGRRGGRPLLAWAGRRFPRHFGPRHLAGAERAFERWGMWAVFLGRFILLLRILAGPLAGALRMPYRRFLVANALGGIVWATGTAALVHYVGAAVETWLSGIALWGLVAALVCGAVISVVLKRRLTDHEDVTTGADETEEPLAGGHDTAEVVRVGDTVRRTRRSGSPFAEQVLRHLEAVGYPHAPRFRGVDDRGRDILTYVPGRTTDHPSQRAEGAYRQGGAMLRRLHDATAGHRLAGGRECVVHGDPGPFNTIFQDGRPVAFIDWTGCAPGDRLDDVAYQAWTWCIQTVGNVPVADQVAHLRELCDGYGGLDLELVVAAMVERQTRLIDTERANAADADLSEARRDHARIAVAWATDCRALVREHLIAAPGTPGIAS</sequence>
<comment type="similarity">
    <text evidence="2">Belongs to the DedA family.</text>
</comment>
<evidence type="ECO:0000313" key="10">
    <source>
        <dbReference type="EMBL" id="REH39487.1"/>
    </source>
</evidence>
<evidence type="ECO:0000313" key="11">
    <source>
        <dbReference type="Proteomes" id="UP000256269"/>
    </source>
</evidence>
<dbReference type="AlphaFoldDB" id="A0A3E0H881"/>
<gene>
    <name evidence="10" type="ORF">BCF44_113342</name>
</gene>
<dbReference type="Pfam" id="PF01636">
    <property type="entry name" value="APH"/>
    <property type="match status" value="1"/>
</dbReference>
<organism evidence="10 11">
    <name type="scientific">Kutzneria buriramensis</name>
    <dbReference type="NCBI Taxonomy" id="1045776"/>
    <lineage>
        <taxon>Bacteria</taxon>
        <taxon>Bacillati</taxon>
        <taxon>Actinomycetota</taxon>
        <taxon>Actinomycetes</taxon>
        <taxon>Pseudonocardiales</taxon>
        <taxon>Pseudonocardiaceae</taxon>
        <taxon>Kutzneria</taxon>
    </lineage>
</organism>
<dbReference type="InterPro" id="IPR002575">
    <property type="entry name" value="Aminoglycoside_PTrfase"/>
</dbReference>
<comment type="caution">
    <text evidence="10">The sequence shown here is derived from an EMBL/GenBank/DDBJ whole genome shotgun (WGS) entry which is preliminary data.</text>
</comment>
<dbReference type="InterPro" id="IPR032818">
    <property type="entry name" value="DedA-like"/>
</dbReference>
<keyword evidence="4 7" id="KW-0812">Transmembrane</keyword>
<dbReference type="InterPro" id="IPR032816">
    <property type="entry name" value="VTT_dom"/>
</dbReference>
<reference evidence="10 11" key="1">
    <citation type="submission" date="2018-08" db="EMBL/GenBank/DDBJ databases">
        <title>Genomic Encyclopedia of Archaeal and Bacterial Type Strains, Phase II (KMG-II): from individual species to whole genera.</title>
        <authorList>
            <person name="Goeker M."/>
        </authorList>
    </citation>
    <scope>NUCLEOTIDE SEQUENCE [LARGE SCALE GENOMIC DNA]</scope>
    <source>
        <strain evidence="10 11">DSM 45791</strain>
    </source>
</reference>
<keyword evidence="5 7" id="KW-1133">Transmembrane helix</keyword>
<keyword evidence="3" id="KW-1003">Cell membrane</keyword>
<dbReference type="Gene3D" id="3.90.1200.10">
    <property type="match status" value="1"/>
</dbReference>
<proteinExistence type="inferred from homology"/>
<dbReference type="RefSeq" id="WP_342775682.1">
    <property type="nucleotide sequence ID" value="NZ_CP144375.1"/>
</dbReference>
<evidence type="ECO:0000256" key="2">
    <source>
        <dbReference type="ARBA" id="ARBA00010792"/>
    </source>
</evidence>
<keyword evidence="11" id="KW-1185">Reference proteome</keyword>
<evidence type="ECO:0000256" key="7">
    <source>
        <dbReference type="SAM" id="Phobius"/>
    </source>
</evidence>
<comment type="subcellular location">
    <subcellularLocation>
        <location evidence="1">Cell membrane</location>
        <topology evidence="1">Multi-pass membrane protein</topology>
    </subcellularLocation>
</comment>
<dbReference type="PANTHER" id="PTHR30353">
    <property type="entry name" value="INNER MEMBRANE PROTEIN DEDA-RELATED"/>
    <property type="match status" value="1"/>
</dbReference>
<evidence type="ECO:0000259" key="9">
    <source>
        <dbReference type="Pfam" id="PF09335"/>
    </source>
</evidence>
<protein>
    <submittedName>
        <fullName evidence="10">Membrane protein DedA with SNARE-associated domain</fullName>
    </submittedName>
</protein>
<dbReference type="Proteomes" id="UP000256269">
    <property type="component" value="Unassembled WGS sequence"/>
</dbReference>
<dbReference type="InterPro" id="IPR011009">
    <property type="entry name" value="Kinase-like_dom_sf"/>
</dbReference>
<evidence type="ECO:0000256" key="3">
    <source>
        <dbReference type="ARBA" id="ARBA00022475"/>
    </source>
</evidence>
<feature type="transmembrane region" description="Helical" evidence="7">
    <location>
        <begin position="142"/>
        <end position="165"/>
    </location>
</feature>
<evidence type="ECO:0000256" key="5">
    <source>
        <dbReference type="ARBA" id="ARBA00022989"/>
    </source>
</evidence>
<keyword evidence="6 7" id="KW-0472">Membrane</keyword>
<evidence type="ECO:0000256" key="4">
    <source>
        <dbReference type="ARBA" id="ARBA00022692"/>
    </source>
</evidence>
<dbReference type="SUPFAM" id="SSF56112">
    <property type="entry name" value="Protein kinase-like (PK-like)"/>
    <property type="match status" value="1"/>
</dbReference>
<dbReference type="EMBL" id="QUNO01000013">
    <property type="protein sequence ID" value="REH39487.1"/>
    <property type="molecule type" value="Genomic_DNA"/>
</dbReference>
<feature type="transmembrane region" description="Helical" evidence="7">
    <location>
        <begin position="171"/>
        <end position="194"/>
    </location>
</feature>
<dbReference type="GO" id="GO:0005886">
    <property type="term" value="C:plasma membrane"/>
    <property type="evidence" value="ECO:0007669"/>
    <property type="project" value="UniProtKB-SubCell"/>
</dbReference>
<dbReference type="Pfam" id="PF09335">
    <property type="entry name" value="VTT_dom"/>
    <property type="match status" value="1"/>
</dbReference>
<feature type="transmembrane region" description="Helical" evidence="7">
    <location>
        <begin position="56"/>
        <end position="76"/>
    </location>
</feature>
<evidence type="ECO:0000256" key="1">
    <source>
        <dbReference type="ARBA" id="ARBA00004651"/>
    </source>
</evidence>
<evidence type="ECO:0000259" key="8">
    <source>
        <dbReference type="Pfam" id="PF01636"/>
    </source>
</evidence>
<feature type="transmembrane region" description="Helical" evidence="7">
    <location>
        <begin position="15"/>
        <end position="35"/>
    </location>
</feature>
<feature type="domain" description="Aminoglycoside phosphotransferase" evidence="8">
    <location>
        <begin position="295"/>
        <end position="366"/>
    </location>
</feature>
<name>A0A3E0H881_9PSEU</name>
<evidence type="ECO:0000256" key="6">
    <source>
        <dbReference type="ARBA" id="ARBA00023136"/>
    </source>
</evidence>
<feature type="domain" description="VTT" evidence="9">
    <location>
        <begin position="35"/>
        <end position="161"/>
    </location>
</feature>
<dbReference type="PANTHER" id="PTHR30353:SF15">
    <property type="entry name" value="INNER MEMBRANE PROTEIN YABI"/>
    <property type="match status" value="1"/>
</dbReference>
<feature type="transmembrane region" description="Helical" evidence="7">
    <location>
        <begin position="110"/>
        <end position="135"/>
    </location>
</feature>